<dbReference type="PANTHER" id="PTHR40265">
    <property type="entry name" value="BLL2707 PROTEIN"/>
    <property type="match status" value="1"/>
</dbReference>
<protein>
    <recommendedName>
        <fullName evidence="1">Glyoxalase-like domain-containing protein</fullName>
    </recommendedName>
</protein>
<feature type="domain" description="Glyoxalase-like" evidence="1">
    <location>
        <begin position="11"/>
        <end position="197"/>
    </location>
</feature>
<keyword evidence="3" id="KW-1185">Reference proteome</keyword>
<evidence type="ECO:0000313" key="3">
    <source>
        <dbReference type="Proteomes" id="UP000237481"/>
    </source>
</evidence>
<comment type="caution">
    <text evidence="2">The sequence shown here is derived from an EMBL/GenBank/DDBJ whole genome shotgun (WGS) entry which is preliminary data.</text>
</comment>
<name>A0A2S4KRJ4_9HYPO</name>
<organism evidence="2 3">
    <name type="scientific">Tolypocladium paradoxum</name>
    <dbReference type="NCBI Taxonomy" id="94208"/>
    <lineage>
        <taxon>Eukaryota</taxon>
        <taxon>Fungi</taxon>
        <taxon>Dikarya</taxon>
        <taxon>Ascomycota</taxon>
        <taxon>Pezizomycotina</taxon>
        <taxon>Sordariomycetes</taxon>
        <taxon>Hypocreomycetidae</taxon>
        <taxon>Hypocreales</taxon>
        <taxon>Ophiocordycipitaceae</taxon>
        <taxon>Tolypocladium</taxon>
    </lineage>
</organism>
<gene>
    <name evidence="2" type="ORF">TPAR_07013</name>
</gene>
<dbReference type="EMBL" id="PKSG01000798">
    <property type="protein sequence ID" value="POR32788.1"/>
    <property type="molecule type" value="Genomic_DNA"/>
</dbReference>
<dbReference type="InterPro" id="IPR029068">
    <property type="entry name" value="Glyas_Bleomycin-R_OHBP_Dase"/>
</dbReference>
<dbReference type="OrthoDB" id="408973at2759"/>
<proteinExistence type="predicted"/>
<evidence type="ECO:0000259" key="1">
    <source>
        <dbReference type="Pfam" id="PF13468"/>
    </source>
</evidence>
<dbReference type="PANTHER" id="PTHR40265:SF1">
    <property type="entry name" value="GLYOXALASE-LIKE DOMAIN-CONTAINING PROTEIN"/>
    <property type="match status" value="1"/>
</dbReference>
<dbReference type="Gene3D" id="3.10.180.10">
    <property type="entry name" value="2,3-Dihydroxybiphenyl 1,2-Dioxygenase, domain 1"/>
    <property type="match status" value="1"/>
</dbReference>
<dbReference type="Pfam" id="PF13468">
    <property type="entry name" value="Glyoxalase_3"/>
    <property type="match status" value="1"/>
</dbReference>
<accession>A0A2S4KRJ4</accession>
<evidence type="ECO:0000313" key="2">
    <source>
        <dbReference type="EMBL" id="POR32788.1"/>
    </source>
</evidence>
<dbReference type="AlphaFoldDB" id="A0A2S4KRJ4"/>
<dbReference type="InterPro" id="IPR025870">
    <property type="entry name" value="Glyoxalase-like_dom"/>
</dbReference>
<sequence>MASHADPRPRLDHTVILVSHETLIGLPDGLKESFTVAPGGTHADGLTCNRLILFEDGVYIELIAFFDDIDPGRRKKHGWGQLKEGTVIDWAYTLRHESDFAAVQQRVDNARAGFTYSDPVSGGRTKPDGTVLTWALAAARDAQGNVSRGSLPFWCLDRTNRQLRVPYETDHQQTKHPCGARGVSSLALSVPEHEVTALGRVYDAIHQSSSASGSSQGWHFDVPSGSTAGKHAIRLSGSDGASGIKLVLQGNGRGPATVELLPGLELQIES</sequence>
<reference evidence="2 3" key="1">
    <citation type="submission" date="2018-01" db="EMBL/GenBank/DDBJ databases">
        <title>Harnessing the power of phylogenomics to disentangle the directionality and signatures of interkingdom host jumping in the parasitic fungal genus Tolypocladium.</title>
        <authorList>
            <person name="Quandt C.A."/>
            <person name="Patterson W."/>
            <person name="Spatafora J.W."/>
        </authorList>
    </citation>
    <scope>NUCLEOTIDE SEQUENCE [LARGE SCALE GENOMIC DNA]</scope>
    <source>
        <strain evidence="2 3">NRBC 100945</strain>
    </source>
</reference>
<dbReference type="Proteomes" id="UP000237481">
    <property type="component" value="Unassembled WGS sequence"/>
</dbReference>